<comment type="caution">
    <text evidence="2">The sequence shown here is derived from an EMBL/GenBank/DDBJ whole genome shotgun (WGS) entry which is preliminary data.</text>
</comment>
<evidence type="ECO:0000313" key="2">
    <source>
        <dbReference type="EMBL" id="TFY81705.1"/>
    </source>
</evidence>
<protein>
    <recommendedName>
        <fullName evidence="4">RRM domain-containing protein</fullName>
    </recommendedName>
</protein>
<gene>
    <name evidence="2" type="ORF">EWM64_g2305</name>
</gene>
<dbReference type="Proteomes" id="UP000298061">
    <property type="component" value="Unassembled WGS sequence"/>
</dbReference>
<evidence type="ECO:0008006" key="4">
    <source>
        <dbReference type="Google" id="ProtNLM"/>
    </source>
</evidence>
<feature type="region of interest" description="Disordered" evidence="1">
    <location>
        <begin position="66"/>
        <end position="95"/>
    </location>
</feature>
<dbReference type="OrthoDB" id="5541797at2759"/>
<organism evidence="2 3">
    <name type="scientific">Hericium alpestre</name>
    <dbReference type="NCBI Taxonomy" id="135208"/>
    <lineage>
        <taxon>Eukaryota</taxon>
        <taxon>Fungi</taxon>
        <taxon>Dikarya</taxon>
        <taxon>Basidiomycota</taxon>
        <taxon>Agaricomycotina</taxon>
        <taxon>Agaricomycetes</taxon>
        <taxon>Russulales</taxon>
        <taxon>Hericiaceae</taxon>
        <taxon>Hericium</taxon>
    </lineage>
</organism>
<feature type="compositionally biased region" description="Basic and acidic residues" evidence="1">
    <location>
        <begin position="70"/>
        <end position="85"/>
    </location>
</feature>
<keyword evidence="3" id="KW-1185">Reference proteome</keyword>
<dbReference type="EMBL" id="SFCI01000182">
    <property type="protein sequence ID" value="TFY81705.1"/>
    <property type="molecule type" value="Genomic_DNA"/>
</dbReference>
<reference evidence="2 3" key="1">
    <citation type="submission" date="2019-02" db="EMBL/GenBank/DDBJ databases">
        <title>Genome sequencing of the rare red list fungi Hericium alpestre (H. flagellum).</title>
        <authorList>
            <person name="Buettner E."/>
            <person name="Kellner H."/>
        </authorList>
    </citation>
    <scope>NUCLEOTIDE SEQUENCE [LARGE SCALE GENOMIC DNA]</scope>
    <source>
        <strain evidence="2 3">DSM 108284</strain>
    </source>
</reference>
<name>A0A4Z0A4S2_9AGAM</name>
<evidence type="ECO:0000313" key="3">
    <source>
        <dbReference type="Proteomes" id="UP000298061"/>
    </source>
</evidence>
<dbReference type="AlphaFoldDB" id="A0A4Z0A4S2"/>
<evidence type="ECO:0000256" key="1">
    <source>
        <dbReference type="SAM" id="MobiDB-lite"/>
    </source>
</evidence>
<sequence length="191" mass="20975">MPGDVTRALRTHKVENVADVAIDYNNFMPSGNAWITVTQSDFMPHTISRLRNSNLFGSRITAYPTSVDTESPRMRGERGRKEAAERSAIAGNGPRGGISEGDLGKCALLWGLPGKITIPEIRDMLSGYKLAGQKGQIVKLDPLKGSITARAMVRLNSVAEAYRLVRNLHMTSLDNLTSFGTEYWVKARVIV</sequence>
<accession>A0A4Z0A4S2</accession>
<proteinExistence type="predicted"/>